<evidence type="ECO:0000313" key="1">
    <source>
        <dbReference type="EMBL" id="EGE06716.1"/>
    </source>
</evidence>
<protein>
    <submittedName>
        <fullName evidence="1">Uncharacterized protein</fullName>
    </submittedName>
</protein>
<organism evidence="1 2">
    <name type="scientific">Trichophyton equinum (strain ATCC MYA-4606 / CBS 127.97)</name>
    <name type="common">Horse ringworm fungus</name>
    <dbReference type="NCBI Taxonomy" id="559882"/>
    <lineage>
        <taxon>Eukaryota</taxon>
        <taxon>Fungi</taxon>
        <taxon>Dikarya</taxon>
        <taxon>Ascomycota</taxon>
        <taxon>Pezizomycotina</taxon>
        <taxon>Eurotiomycetes</taxon>
        <taxon>Eurotiomycetidae</taxon>
        <taxon>Onygenales</taxon>
        <taxon>Arthrodermataceae</taxon>
        <taxon>Trichophyton</taxon>
    </lineage>
</organism>
<dbReference type="HOGENOM" id="CLU_1732793_0_0_1"/>
<proteinExistence type="predicted"/>
<keyword evidence="2" id="KW-1185">Reference proteome</keyword>
<sequence>MPSISEDAGRGLFVFSIRANKVKPSMLHRFPVLWLLVADDDDDDDDDDLTKDWIFVDLRWEMFLGIRADGLKYSIPLNAYFYCTLELMFGILSSSVSPNTSHVGRAVYSNAMTFGYMEIVTNHVALVERGRPPADGKKAPWLSFSIFDLSF</sequence>
<dbReference type="Proteomes" id="UP000009169">
    <property type="component" value="Unassembled WGS sequence"/>
</dbReference>
<dbReference type="AlphaFoldDB" id="F2PXU8"/>
<dbReference type="VEuPathDB" id="FungiDB:TEQG_05711"/>
<reference evidence="2" key="1">
    <citation type="journal article" date="2012" name="MBio">
        <title>Comparative genome analysis of Trichophyton rubrum and related dermatophytes reveals candidate genes involved in infection.</title>
        <authorList>
            <person name="Martinez D.A."/>
            <person name="Oliver B.G."/>
            <person name="Graeser Y."/>
            <person name="Goldberg J.M."/>
            <person name="Li W."/>
            <person name="Martinez-Rossi N.M."/>
            <person name="Monod M."/>
            <person name="Shelest E."/>
            <person name="Barton R.C."/>
            <person name="Birch E."/>
            <person name="Brakhage A.A."/>
            <person name="Chen Z."/>
            <person name="Gurr S.J."/>
            <person name="Heiman D."/>
            <person name="Heitman J."/>
            <person name="Kosti I."/>
            <person name="Rossi A."/>
            <person name="Saif S."/>
            <person name="Samalova M."/>
            <person name="Saunders C.W."/>
            <person name="Shea T."/>
            <person name="Summerbell R.C."/>
            <person name="Xu J."/>
            <person name="Young S."/>
            <person name="Zeng Q."/>
            <person name="Birren B.W."/>
            <person name="Cuomo C.A."/>
            <person name="White T.C."/>
        </authorList>
    </citation>
    <scope>NUCLEOTIDE SEQUENCE [LARGE SCALE GENOMIC DNA]</scope>
    <source>
        <strain evidence="2">ATCC MYA-4606 / CBS 127.97</strain>
    </source>
</reference>
<name>F2PXU8_TRIEC</name>
<evidence type="ECO:0000313" key="2">
    <source>
        <dbReference type="Proteomes" id="UP000009169"/>
    </source>
</evidence>
<accession>F2PXU8</accession>
<dbReference type="EMBL" id="DS995751">
    <property type="protein sequence ID" value="EGE06716.1"/>
    <property type="molecule type" value="Genomic_DNA"/>
</dbReference>
<gene>
    <name evidence="1" type="ORF">TEQG_05711</name>
</gene>